<dbReference type="NCBIfam" id="TIGR03455">
    <property type="entry name" value="HisG_C-term"/>
    <property type="match status" value="1"/>
</dbReference>
<feature type="domain" description="Histidine biosynthesis HisG C-terminal" evidence="20">
    <location>
        <begin position="205"/>
        <end position="276"/>
    </location>
</feature>
<proteinExistence type="inferred from homology"/>
<dbReference type="UniPathway" id="UPA00031">
    <property type="reaction ID" value="UER00006"/>
</dbReference>
<keyword evidence="16 18" id="KW-0368">Histidine biosynthesis</keyword>
<dbReference type="EC" id="2.4.2.17" evidence="6 18"/>
<dbReference type="Pfam" id="PF01634">
    <property type="entry name" value="HisG"/>
    <property type="match status" value="1"/>
</dbReference>
<comment type="similarity">
    <text evidence="5 18">Belongs to the ATP phosphoribosyltransferase family. Long subfamily.</text>
</comment>
<evidence type="ECO:0000256" key="15">
    <source>
        <dbReference type="ARBA" id="ARBA00022842"/>
    </source>
</evidence>
<dbReference type="STRING" id="113653.GAH_01774"/>
<evidence type="ECO:0000313" key="21">
    <source>
        <dbReference type="EMBL" id="AKG90947.1"/>
    </source>
</evidence>
<evidence type="ECO:0000259" key="20">
    <source>
        <dbReference type="Pfam" id="PF08029"/>
    </source>
</evidence>
<dbReference type="PANTHER" id="PTHR21403:SF10">
    <property type="entry name" value="ATP PHOSPHORIBOSYLTRANSFERASE"/>
    <property type="match status" value="1"/>
</dbReference>
<evidence type="ECO:0000256" key="5">
    <source>
        <dbReference type="ARBA" id="ARBA00007955"/>
    </source>
</evidence>
<dbReference type="InterPro" id="IPR011322">
    <property type="entry name" value="N-reg_PII-like_a/b"/>
</dbReference>
<dbReference type="InterPro" id="IPR013820">
    <property type="entry name" value="ATP_PRibTrfase_cat"/>
</dbReference>
<keyword evidence="13 18" id="KW-0547">Nucleotide-binding</keyword>
<dbReference type="HOGENOM" id="CLU_038115_1_1_2"/>
<keyword evidence="8 18" id="KW-0963">Cytoplasm</keyword>
<evidence type="ECO:0000256" key="14">
    <source>
        <dbReference type="ARBA" id="ARBA00022840"/>
    </source>
</evidence>
<feature type="domain" description="ATP phosphoribosyltransferase catalytic" evidence="19">
    <location>
        <begin position="48"/>
        <end position="199"/>
    </location>
</feature>
<comment type="function">
    <text evidence="17 18">Catalyzes the condensation of ATP and 5-phosphoribose 1-diphosphate to form N'-(5'-phosphoribosyl)-ATP (PR-ATP). Has a crucial role in the pathway because the rate of histidine biosynthesis seems to be controlled primarily by regulation of HisG enzymatic activity.</text>
</comment>
<evidence type="ECO:0000256" key="16">
    <source>
        <dbReference type="ARBA" id="ARBA00023102"/>
    </source>
</evidence>
<dbReference type="PANTHER" id="PTHR21403">
    <property type="entry name" value="ATP PHOSPHORIBOSYLTRANSFERASE ATP-PRTASE"/>
    <property type="match status" value="1"/>
</dbReference>
<dbReference type="FunCoup" id="A0A0F7IDF7">
    <property type="interactions" value="154"/>
</dbReference>
<evidence type="ECO:0000256" key="12">
    <source>
        <dbReference type="ARBA" id="ARBA00022723"/>
    </source>
</evidence>
<protein>
    <recommendedName>
        <fullName evidence="7 18">ATP phosphoribosyltransferase</fullName>
        <shortName evidence="18">ATP-PRT</shortName>
        <shortName evidence="18">ATP-PRTase</shortName>
        <ecNumber evidence="6 18">2.4.2.17</ecNumber>
    </recommendedName>
</protein>
<comment type="catalytic activity">
    <reaction evidence="1 18">
        <text>1-(5-phospho-beta-D-ribosyl)-ATP + diphosphate = 5-phospho-alpha-D-ribose 1-diphosphate + ATP</text>
        <dbReference type="Rhea" id="RHEA:18473"/>
        <dbReference type="ChEBI" id="CHEBI:30616"/>
        <dbReference type="ChEBI" id="CHEBI:33019"/>
        <dbReference type="ChEBI" id="CHEBI:58017"/>
        <dbReference type="ChEBI" id="CHEBI:73183"/>
        <dbReference type="EC" id="2.4.2.17"/>
    </reaction>
</comment>
<dbReference type="OrthoDB" id="33116at2157"/>
<organism evidence="21 22">
    <name type="scientific">Geoglobus ahangari</name>
    <dbReference type="NCBI Taxonomy" id="113653"/>
    <lineage>
        <taxon>Archaea</taxon>
        <taxon>Methanobacteriati</taxon>
        <taxon>Methanobacteriota</taxon>
        <taxon>Archaeoglobi</taxon>
        <taxon>Archaeoglobales</taxon>
        <taxon>Archaeoglobaceae</taxon>
        <taxon>Geoglobus</taxon>
    </lineage>
</organism>
<evidence type="ECO:0000256" key="1">
    <source>
        <dbReference type="ARBA" id="ARBA00000915"/>
    </source>
</evidence>
<dbReference type="KEGG" id="gah:GAH_01774"/>
<keyword evidence="12 18" id="KW-0479">Metal-binding</keyword>
<keyword evidence="14 18" id="KW-0067">ATP-binding</keyword>
<evidence type="ECO:0000256" key="8">
    <source>
        <dbReference type="ARBA" id="ARBA00022490"/>
    </source>
</evidence>
<evidence type="ECO:0000256" key="4">
    <source>
        <dbReference type="ARBA" id="ARBA00004667"/>
    </source>
</evidence>
<dbReference type="InParanoid" id="A0A0F7IDF7"/>
<keyword evidence="9 18" id="KW-0028">Amino-acid biosynthesis</keyword>
<evidence type="ECO:0000256" key="7">
    <source>
        <dbReference type="ARBA" id="ARBA00020998"/>
    </source>
</evidence>
<dbReference type="Gene3D" id="3.30.70.120">
    <property type="match status" value="1"/>
</dbReference>
<dbReference type="Gene3D" id="3.40.190.10">
    <property type="entry name" value="Periplasmic binding protein-like II"/>
    <property type="match status" value="2"/>
</dbReference>
<evidence type="ECO:0000256" key="11">
    <source>
        <dbReference type="ARBA" id="ARBA00022679"/>
    </source>
</evidence>
<evidence type="ECO:0000256" key="6">
    <source>
        <dbReference type="ARBA" id="ARBA00011946"/>
    </source>
</evidence>
<evidence type="ECO:0000256" key="18">
    <source>
        <dbReference type="HAMAP-Rule" id="MF_00079"/>
    </source>
</evidence>
<sequence>MIIALPNKGRLAEPSLELLRSAGIKVESEGRRLIASTNREDIAVLFARARDIPEYVYKGAAQVGITGLDMVYEAGVSVETLLKLDFGKAKIVVAAPSGSEIRKVEDLEGRAVATEFRKITQDFFSGLGIDVEIVEVSGACEIAPSIGIADAIVDLMSTGTTLRLNGLEVIAEIMETQAVLIANRKVVDDFNVQALKTALESVLNARGMVYLMMNVPEDRLEDVKSVAPGLKGPTVMKVESNGMLAVHVVIHESHLFEVVERLKMAGARDILVIPVQRLIF</sequence>
<dbReference type="Proteomes" id="UP000034723">
    <property type="component" value="Chromosome"/>
</dbReference>
<accession>A0A0F7IDF7</accession>
<dbReference type="InterPro" id="IPR013115">
    <property type="entry name" value="HisG_C"/>
</dbReference>
<evidence type="ECO:0000256" key="3">
    <source>
        <dbReference type="ARBA" id="ARBA00004496"/>
    </source>
</evidence>
<keyword evidence="15 18" id="KW-0460">Magnesium</keyword>
<name>A0A0F7IDF7_9EURY</name>
<dbReference type="GO" id="GO:0000287">
    <property type="term" value="F:magnesium ion binding"/>
    <property type="evidence" value="ECO:0007669"/>
    <property type="project" value="UniProtKB-UniRule"/>
</dbReference>
<dbReference type="GO" id="GO:0003879">
    <property type="term" value="F:ATP phosphoribosyltransferase activity"/>
    <property type="evidence" value="ECO:0007669"/>
    <property type="project" value="UniProtKB-UniRule"/>
</dbReference>
<dbReference type="InterPro" id="IPR001348">
    <property type="entry name" value="ATP_PRibTrfase_HisG"/>
</dbReference>
<dbReference type="AlphaFoldDB" id="A0A0F7IDF7"/>
<evidence type="ECO:0000256" key="13">
    <source>
        <dbReference type="ARBA" id="ARBA00022741"/>
    </source>
</evidence>
<comment type="pathway">
    <text evidence="4 18">Amino-acid biosynthesis; L-histidine biosynthesis; L-histidine from 5-phospho-alpha-D-ribose 1-diphosphate: step 1/9.</text>
</comment>
<dbReference type="GO" id="GO:0005524">
    <property type="term" value="F:ATP binding"/>
    <property type="evidence" value="ECO:0007669"/>
    <property type="project" value="UniProtKB-KW"/>
</dbReference>
<dbReference type="SUPFAM" id="SSF53850">
    <property type="entry name" value="Periplasmic binding protein-like II"/>
    <property type="match status" value="1"/>
</dbReference>
<evidence type="ECO:0000256" key="17">
    <source>
        <dbReference type="ARBA" id="ARBA00024861"/>
    </source>
</evidence>
<comment type="activity regulation">
    <text evidence="18">Feedback inhibited by histidine.</text>
</comment>
<dbReference type="NCBIfam" id="TIGR00070">
    <property type="entry name" value="hisG"/>
    <property type="match status" value="1"/>
</dbReference>
<evidence type="ECO:0000256" key="10">
    <source>
        <dbReference type="ARBA" id="ARBA00022676"/>
    </source>
</evidence>
<comment type="cofactor">
    <cofactor evidence="2 18">
        <name>Mg(2+)</name>
        <dbReference type="ChEBI" id="CHEBI:18420"/>
    </cofactor>
</comment>
<dbReference type="GO" id="GO:0000105">
    <property type="term" value="P:L-histidine biosynthetic process"/>
    <property type="evidence" value="ECO:0007669"/>
    <property type="project" value="UniProtKB-UniRule"/>
</dbReference>
<evidence type="ECO:0000313" key="22">
    <source>
        <dbReference type="Proteomes" id="UP000034723"/>
    </source>
</evidence>
<dbReference type="RefSeq" id="WP_048096185.1">
    <property type="nucleotide sequence ID" value="NZ_CP011267.1"/>
</dbReference>
<dbReference type="PROSITE" id="PS01316">
    <property type="entry name" value="ATP_P_PHORIBOSYLTR"/>
    <property type="match status" value="1"/>
</dbReference>
<dbReference type="Pfam" id="PF08029">
    <property type="entry name" value="HisG_C"/>
    <property type="match status" value="1"/>
</dbReference>
<dbReference type="GO" id="GO:0005737">
    <property type="term" value="C:cytoplasm"/>
    <property type="evidence" value="ECO:0007669"/>
    <property type="project" value="UniProtKB-SubCell"/>
</dbReference>
<reference evidence="21 22" key="1">
    <citation type="submission" date="2015-04" db="EMBL/GenBank/DDBJ databases">
        <title>The complete genome sequence of the hyperthermophilic, obligate iron-reducing archaeon Geoglobus ahangari strain 234T.</title>
        <authorList>
            <person name="Manzella M.P."/>
            <person name="Holmes D.E."/>
            <person name="Rocheleau J.M."/>
            <person name="Chung A."/>
            <person name="Reguera G."/>
            <person name="Kashefi K."/>
        </authorList>
    </citation>
    <scope>NUCLEOTIDE SEQUENCE [LARGE SCALE GENOMIC DNA]</scope>
    <source>
        <strain evidence="21 22">234</strain>
    </source>
</reference>
<dbReference type="SUPFAM" id="SSF54913">
    <property type="entry name" value="GlnB-like"/>
    <property type="match status" value="1"/>
</dbReference>
<dbReference type="InterPro" id="IPR018198">
    <property type="entry name" value="ATP_PRibTrfase_CS"/>
</dbReference>
<dbReference type="InterPro" id="IPR015867">
    <property type="entry name" value="N-reg_PII/ATP_PRibTrfase_C"/>
</dbReference>
<evidence type="ECO:0000259" key="19">
    <source>
        <dbReference type="Pfam" id="PF01634"/>
    </source>
</evidence>
<dbReference type="PATRIC" id="fig|113653.22.peg.1744"/>
<evidence type="ECO:0000256" key="2">
    <source>
        <dbReference type="ARBA" id="ARBA00001946"/>
    </source>
</evidence>
<dbReference type="GeneID" id="24804341"/>
<dbReference type="InterPro" id="IPR020621">
    <property type="entry name" value="ATP-PRT_HisG_long"/>
</dbReference>
<evidence type="ECO:0000256" key="9">
    <source>
        <dbReference type="ARBA" id="ARBA00022605"/>
    </source>
</evidence>
<dbReference type="FunFam" id="3.30.70.120:FF:000002">
    <property type="entry name" value="ATP phosphoribosyltransferase"/>
    <property type="match status" value="1"/>
</dbReference>
<gene>
    <name evidence="18" type="primary">hisG</name>
    <name evidence="21" type="ORF">GAH_01774</name>
</gene>
<dbReference type="EMBL" id="CP011267">
    <property type="protein sequence ID" value="AKG90947.1"/>
    <property type="molecule type" value="Genomic_DNA"/>
</dbReference>
<keyword evidence="10 18" id="KW-0328">Glycosyltransferase</keyword>
<comment type="subcellular location">
    <subcellularLocation>
        <location evidence="3 18">Cytoplasm</location>
    </subcellularLocation>
</comment>
<dbReference type="HAMAP" id="MF_00079">
    <property type="entry name" value="HisG_Long"/>
    <property type="match status" value="1"/>
</dbReference>
<keyword evidence="11 18" id="KW-0808">Transferase</keyword>
<keyword evidence="22" id="KW-1185">Reference proteome</keyword>